<dbReference type="Pfam" id="PF00919">
    <property type="entry name" value="UPF0004"/>
    <property type="match status" value="1"/>
</dbReference>
<dbReference type="Gene3D" id="3.40.50.12160">
    <property type="entry name" value="Methylthiotransferase, N-terminal domain"/>
    <property type="match status" value="1"/>
</dbReference>
<keyword evidence="11" id="KW-1185">Reference proteome</keyword>
<dbReference type="CDD" id="cd01335">
    <property type="entry name" value="Radical_SAM"/>
    <property type="match status" value="1"/>
</dbReference>
<evidence type="ECO:0000259" key="9">
    <source>
        <dbReference type="PROSITE" id="PS51918"/>
    </source>
</evidence>
<comment type="caution">
    <text evidence="10">The sequence shown here is derived from an EMBL/GenBank/DDBJ whole genome shotgun (WGS) entry which is preliminary data.</text>
</comment>
<evidence type="ECO:0000256" key="7">
    <source>
        <dbReference type="ARBA" id="ARBA00023014"/>
    </source>
</evidence>
<feature type="domain" description="MTTase N-terminal" evidence="8">
    <location>
        <begin position="4"/>
        <end position="117"/>
    </location>
</feature>
<dbReference type="SFLD" id="SFLDG01082">
    <property type="entry name" value="B12-binding_domain_containing"/>
    <property type="match status" value="1"/>
</dbReference>
<keyword evidence="2" id="KW-0004">4Fe-4S</keyword>
<dbReference type="SUPFAM" id="SSF102114">
    <property type="entry name" value="Radical SAM enzymes"/>
    <property type="match status" value="1"/>
</dbReference>
<evidence type="ECO:0000256" key="4">
    <source>
        <dbReference type="ARBA" id="ARBA00022691"/>
    </source>
</evidence>
<dbReference type="SFLD" id="SFLDS00029">
    <property type="entry name" value="Radical_SAM"/>
    <property type="match status" value="1"/>
</dbReference>
<dbReference type="PANTHER" id="PTHR11918">
    <property type="entry name" value="RADICAL SAM PROTEINS"/>
    <property type="match status" value="1"/>
</dbReference>
<dbReference type="SMART" id="SM00729">
    <property type="entry name" value="Elp3"/>
    <property type="match status" value="1"/>
</dbReference>
<organism evidence="10 11">
    <name type="scientific">[Collinsella] massiliensis</name>
    <dbReference type="NCBI Taxonomy" id="1232426"/>
    <lineage>
        <taxon>Bacteria</taxon>
        <taxon>Bacillati</taxon>
        <taxon>Actinomycetota</taxon>
        <taxon>Coriobacteriia</taxon>
        <taxon>Coriobacteriales</taxon>
        <taxon>Coriobacteriaceae</taxon>
        <taxon>Enorma</taxon>
    </lineage>
</organism>
<keyword evidence="4" id="KW-0949">S-adenosyl-L-methionine</keyword>
<dbReference type="RefSeq" id="WP_094335126.1">
    <property type="nucleotide sequence ID" value="NZ_NFIE01000005.1"/>
</dbReference>
<evidence type="ECO:0000256" key="5">
    <source>
        <dbReference type="ARBA" id="ARBA00022723"/>
    </source>
</evidence>
<dbReference type="PROSITE" id="PS01278">
    <property type="entry name" value="MTTASE_RADICAL"/>
    <property type="match status" value="1"/>
</dbReference>
<dbReference type="Pfam" id="PF04055">
    <property type="entry name" value="Radical_SAM"/>
    <property type="match status" value="1"/>
</dbReference>
<dbReference type="PROSITE" id="PS51918">
    <property type="entry name" value="RADICAL_SAM"/>
    <property type="match status" value="1"/>
</dbReference>
<keyword evidence="3 10" id="KW-0808">Transferase</keyword>
<sequence length="440" mass="47550">MANPFVSVINLGCRVNRVESDRMERELARAGLALVDPDDAELIVINTCAVTGEAEAKTRKAVRHALGRARHPFVLATGCAAALHPESLCEISDRVLVEPSKVDVARRALQALGYEARSTQRASALDAPVGEQPLRRARAGVKIQDGCNNRCTYCIVWKARGPERSVPVAAVLDEVRAVCAEGLPEVVLTGVNLGAYDGADERDAHVEIDELIERILRDTPIPQVRLSSIEPMDVTDRLIERVAASDGRVAPFFHLPVQSGCTRTLERMGRPYTAEEFEALCGRIRAALPSASLSCDLIVGFPGETDEDFEASLALCERVGFSRMHVFRYSARPGTPAAAMPDQVPPEVMAERSHRARELAARLARADAARRRGTRERAVIEEGARGTLASFHRVEVDGLEEAGVSAPALVEVAIMEVSASGLVRARLVPDATVPFSCKGA</sequence>
<dbReference type="SFLD" id="SFLDG01061">
    <property type="entry name" value="methylthiotransferase"/>
    <property type="match status" value="1"/>
</dbReference>
<evidence type="ECO:0000256" key="1">
    <source>
        <dbReference type="ARBA" id="ARBA00001966"/>
    </source>
</evidence>
<evidence type="ECO:0000256" key="3">
    <source>
        <dbReference type="ARBA" id="ARBA00022679"/>
    </source>
</evidence>
<dbReference type="InterPro" id="IPR023404">
    <property type="entry name" value="rSAM_horseshoe"/>
</dbReference>
<dbReference type="InterPro" id="IPR038135">
    <property type="entry name" value="Methylthiotransferase_N_sf"/>
</dbReference>
<dbReference type="Proteomes" id="UP000195781">
    <property type="component" value="Unassembled WGS sequence"/>
</dbReference>
<dbReference type="FunFam" id="3.80.30.20:FF:000001">
    <property type="entry name" value="tRNA-2-methylthio-N(6)-dimethylallyladenosine synthase 2"/>
    <property type="match status" value="1"/>
</dbReference>
<keyword evidence="6" id="KW-0408">Iron</keyword>
<dbReference type="InterPro" id="IPR020612">
    <property type="entry name" value="Methylthiotransferase_CS"/>
</dbReference>
<dbReference type="InterPro" id="IPR007197">
    <property type="entry name" value="rSAM"/>
</dbReference>
<dbReference type="AlphaFoldDB" id="A0A1Y3XY07"/>
<feature type="domain" description="Radical SAM core" evidence="9">
    <location>
        <begin position="133"/>
        <end position="367"/>
    </location>
</feature>
<dbReference type="PANTHER" id="PTHR11918:SF45">
    <property type="entry name" value="THREONYLCARBAMOYLADENOSINE TRNA METHYLTHIOTRANSFERASE"/>
    <property type="match status" value="1"/>
</dbReference>
<evidence type="ECO:0000313" key="10">
    <source>
        <dbReference type="EMBL" id="OUN89198.1"/>
    </source>
</evidence>
<keyword evidence="5" id="KW-0479">Metal-binding</keyword>
<comment type="cofactor">
    <cofactor evidence="1">
        <name>[4Fe-4S] cluster</name>
        <dbReference type="ChEBI" id="CHEBI:49883"/>
    </cofactor>
</comment>
<evidence type="ECO:0000259" key="8">
    <source>
        <dbReference type="PROSITE" id="PS51449"/>
    </source>
</evidence>
<keyword evidence="7" id="KW-0411">Iron-sulfur</keyword>
<dbReference type="Gene3D" id="3.80.30.20">
    <property type="entry name" value="tm_1862 like domain"/>
    <property type="match status" value="1"/>
</dbReference>
<proteinExistence type="predicted"/>
<dbReference type="InterPro" id="IPR006638">
    <property type="entry name" value="Elp3/MiaA/NifB-like_rSAM"/>
</dbReference>
<evidence type="ECO:0000256" key="2">
    <source>
        <dbReference type="ARBA" id="ARBA00022485"/>
    </source>
</evidence>
<accession>A0A1Y3XY07</accession>
<protein>
    <submittedName>
        <fullName evidence="10">tRNA (N6-isopentenyl adenosine(37)-C2)-methylthiotransferase MiaB</fullName>
    </submittedName>
</protein>
<dbReference type="GO" id="GO:0046872">
    <property type="term" value="F:metal ion binding"/>
    <property type="evidence" value="ECO:0007669"/>
    <property type="project" value="UniProtKB-KW"/>
</dbReference>
<dbReference type="GO" id="GO:0051539">
    <property type="term" value="F:4 iron, 4 sulfur cluster binding"/>
    <property type="evidence" value="ECO:0007669"/>
    <property type="project" value="UniProtKB-KW"/>
</dbReference>
<dbReference type="OrthoDB" id="9805215at2"/>
<evidence type="ECO:0000256" key="6">
    <source>
        <dbReference type="ARBA" id="ARBA00023004"/>
    </source>
</evidence>
<name>A0A1Y3XY07_9ACTN</name>
<dbReference type="InterPro" id="IPR013848">
    <property type="entry name" value="Methylthiotransferase_N"/>
</dbReference>
<dbReference type="NCBIfam" id="TIGR00089">
    <property type="entry name" value="MiaB/RimO family radical SAM methylthiotransferase"/>
    <property type="match status" value="1"/>
</dbReference>
<dbReference type="InterPro" id="IPR005839">
    <property type="entry name" value="Methylthiotransferase"/>
</dbReference>
<dbReference type="InterPro" id="IPR058240">
    <property type="entry name" value="rSAM_sf"/>
</dbReference>
<dbReference type="PROSITE" id="PS51449">
    <property type="entry name" value="MTTASE_N"/>
    <property type="match status" value="1"/>
</dbReference>
<dbReference type="EMBL" id="NFIE01000005">
    <property type="protein sequence ID" value="OUN89198.1"/>
    <property type="molecule type" value="Genomic_DNA"/>
</dbReference>
<reference evidence="11" key="1">
    <citation type="submission" date="2017-04" db="EMBL/GenBank/DDBJ databases">
        <title>Function of individual gut microbiota members based on whole genome sequencing of pure cultures obtained from chicken caecum.</title>
        <authorList>
            <person name="Medvecky M."/>
            <person name="Cejkova D."/>
            <person name="Polansky O."/>
            <person name="Karasova D."/>
            <person name="Kubasova T."/>
            <person name="Cizek A."/>
            <person name="Rychlik I."/>
        </authorList>
    </citation>
    <scope>NUCLEOTIDE SEQUENCE [LARGE SCALE GENOMIC DNA]</scope>
    <source>
        <strain evidence="11">An5</strain>
    </source>
</reference>
<evidence type="ECO:0000313" key="11">
    <source>
        <dbReference type="Proteomes" id="UP000195781"/>
    </source>
</evidence>
<dbReference type="GO" id="GO:0035598">
    <property type="term" value="F:tRNA (N(6)-L-threonylcarbamoyladenosine(37)-C(2))-methylthiotransferase activity"/>
    <property type="evidence" value="ECO:0007669"/>
    <property type="project" value="TreeGrafter"/>
</dbReference>
<gene>
    <name evidence="10" type="ORF">B5G02_03010</name>
</gene>